<proteinExistence type="predicted"/>
<organism evidence="2 3">
    <name type="scientific">Bacteroides uniformis</name>
    <dbReference type="NCBI Taxonomy" id="820"/>
    <lineage>
        <taxon>Bacteria</taxon>
        <taxon>Pseudomonadati</taxon>
        <taxon>Bacteroidota</taxon>
        <taxon>Bacteroidia</taxon>
        <taxon>Bacteroidales</taxon>
        <taxon>Bacteroidaceae</taxon>
        <taxon>Bacteroides</taxon>
    </lineage>
</organism>
<feature type="non-terminal residue" evidence="2">
    <location>
        <position position="82"/>
    </location>
</feature>
<evidence type="ECO:0000313" key="3">
    <source>
        <dbReference type="Proteomes" id="UP000438773"/>
    </source>
</evidence>
<dbReference type="EMBL" id="WCUQ01000179">
    <property type="protein sequence ID" value="KAB4115119.1"/>
    <property type="molecule type" value="Genomic_DNA"/>
</dbReference>
<dbReference type="AlphaFoldDB" id="A0A6I0JK84"/>
<dbReference type="PROSITE" id="PS51257">
    <property type="entry name" value="PROKAR_LIPOPROTEIN"/>
    <property type="match status" value="1"/>
</dbReference>
<evidence type="ECO:0000313" key="2">
    <source>
        <dbReference type="EMBL" id="KAB4115119.1"/>
    </source>
</evidence>
<dbReference type="Proteomes" id="UP000438773">
    <property type="component" value="Unassembled WGS sequence"/>
</dbReference>
<protein>
    <submittedName>
        <fullName evidence="2">Uncharacterized protein</fullName>
    </submittedName>
</protein>
<feature type="signal peptide" evidence="1">
    <location>
        <begin position="1"/>
        <end position="27"/>
    </location>
</feature>
<keyword evidence="1" id="KW-0732">Signal</keyword>
<feature type="chain" id="PRO_5026054377" evidence="1">
    <location>
        <begin position="28"/>
        <end position="82"/>
    </location>
</feature>
<accession>A0A6I0JK84</accession>
<comment type="caution">
    <text evidence="2">The sequence shown here is derived from an EMBL/GenBank/DDBJ whole genome shotgun (WGS) entry which is preliminary data.</text>
</comment>
<evidence type="ECO:0000256" key="1">
    <source>
        <dbReference type="SAM" id="SignalP"/>
    </source>
</evidence>
<sequence>MKCNVSYKYLFIAIGILCPLFSACDYADGEGSGSENAVYMETPDNKGIVNFTLEPDGGITYLTPRLANISQNPVTIQVGYDK</sequence>
<reference evidence="2 3" key="1">
    <citation type="journal article" date="2019" name="Nat. Med.">
        <title>A library of human gut bacterial isolates paired with longitudinal multiomics data enables mechanistic microbiome research.</title>
        <authorList>
            <person name="Poyet M."/>
            <person name="Groussin M."/>
            <person name="Gibbons S.M."/>
            <person name="Avila-Pacheco J."/>
            <person name="Jiang X."/>
            <person name="Kearney S.M."/>
            <person name="Perrotta A.R."/>
            <person name="Berdy B."/>
            <person name="Zhao S."/>
            <person name="Lieberman T.D."/>
            <person name="Swanson P.K."/>
            <person name="Smith M."/>
            <person name="Roesemann S."/>
            <person name="Alexander J.E."/>
            <person name="Rich S.A."/>
            <person name="Livny J."/>
            <person name="Vlamakis H."/>
            <person name="Clish C."/>
            <person name="Bullock K."/>
            <person name="Deik A."/>
            <person name="Scott J."/>
            <person name="Pierce K.A."/>
            <person name="Xavier R.J."/>
            <person name="Alm E.J."/>
        </authorList>
    </citation>
    <scope>NUCLEOTIDE SEQUENCE [LARGE SCALE GENOMIC DNA]</scope>
    <source>
        <strain evidence="2 3">BIOML-A37</strain>
    </source>
</reference>
<name>A0A6I0JK84_BACUN</name>
<gene>
    <name evidence="2" type="ORF">GAQ75_24025</name>
</gene>